<name>A0ABW2SBS6_9BURK</name>
<proteinExistence type="predicted"/>
<protein>
    <submittedName>
        <fullName evidence="2">Gp49 family protein</fullName>
    </submittedName>
</protein>
<comment type="caution">
    <text evidence="2">The sequence shown here is derived from an EMBL/GenBank/DDBJ whole genome shotgun (WGS) entry which is preliminary data.</text>
</comment>
<accession>A0ABW2SBS6</accession>
<dbReference type="EMBL" id="JBHTBZ010000020">
    <property type="protein sequence ID" value="MFC7460770.1"/>
    <property type="molecule type" value="Genomic_DNA"/>
</dbReference>
<evidence type="ECO:0000313" key="3">
    <source>
        <dbReference type="Proteomes" id="UP001596457"/>
    </source>
</evidence>
<evidence type="ECO:0000256" key="1">
    <source>
        <dbReference type="SAM" id="MobiDB-lite"/>
    </source>
</evidence>
<dbReference type="RefSeq" id="WP_382200336.1">
    <property type="nucleotide sequence ID" value="NZ_JBHTBZ010000020.1"/>
</dbReference>
<organism evidence="2 3">
    <name type="scientific">Hydrogenophaga defluvii</name>
    <dbReference type="NCBI Taxonomy" id="249410"/>
    <lineage>
        <taxon>Bacteria</taxon>
        <taxon>Pseudomonadati</taxon>
        <taxon>Pseudomonadota</taxon>
        <taxon>Betaproteobacteria</taxon>
        <taxon>Burkholderiales</taxon>
        <taxon>Comamonadaceae</taxon>
        <taxon>Hydrogenophaga</taxon>
    </lineage>
</organism>
<feature type="region of interest" description="Disordered" evidence="1">
    <location>
        <begin position="1"/>
        <end position="21"/>
    </location>
</feature>
<dbReference type="Pfam" id="PF13876">
    <property type="entry name" value="Phage_gp49_66"/>
    <property type="match status" value="1"/>
</dbReference>
<dbReference type="Proteomes" id="UP001596457">
    <property type="component" value="Unassembled WGS sequence"/>
</dbReference>
<sequence length="137" mass="14667">MTPTVTAAARHLAAQQDKTMTTPDQQLETAIVAPRITPDDIEGNITYEEYFTAAQGVAAENAAYGSLGDPGPKCLELLTFCVLVLRNGTKVVGVNYGAIDPARHSAEMGRVEARKEAVSKIWELMGYELRSKLAAGA</sequence>
<gene>
    <name evidence="2" type="ORF">ACFQU0_10050</name>
</gene>
<dbReference type="InterPro" id="IPR025915">
    <property type="entry name" value="Phage_gp49_66"/>
</dbReference>
<reference evidence="3" key="1">
    <citation type="journal article" date="2019" name="Int. J. Syst. Evol. Microbiol.">
        <title>The Global Catalogue of Microorganisms (GCM) 10K type strain sequencing project: providing services to taxonomists for standard genome sequencing and annotation.</title>
        <authorList>
            <consortium name="The Broad Institute Genomics Platform"/>
            <consortium name="The Broad Institute Genome Sequencing Center for Infectious Disease"/>
            <person name="Wu L."/>
            <person name="Ma J."/>
        </authorList>
    </citation>
    <scope>NUCLEOTIDE SEQUENCE [LARGE SCALE GENOMIC DNA]</scope>
    <source>
        <strain evidence="3">CCUG 53903</strain>
    </source>
</reference>
<evidence type="ECO:0000313" key="2">
    <source>
        <dbReference type="EMBL" id="MFC7460770.1"/>
    </source>
</evidence>
<keyword evidence="3" id="KW-1185">Reference proteome</keyword>